<sequence length="320" mass="34415">MRRLLFLILLLLASPASAHEVRPALLSLDADGDAYAVTWKQPITSGRRLDLTPIFPAQCKASQPSVTLDEDTVVERYRLTCDLTGGFIRIDGLNRTLTDVFVRINAADGSVRSTLVKPSNPVMDLSVATPPAARAYFGEGILHIVMGWDHLLFVLGLCLLVKRRQILGVATSFTLAHSLTLAVSALGLFSLPSRPVEILIAASILLLAIEIIRRRDGQVGLTAKRPYLVSFGIGLLHGLGFAGALADLGLPKGQELAALFLFNVGVEAGQFAIIAAALLAGFIGYRFAPKLTRPTATLATYAIGAIAAYWVIERILGYWV</sequence>
<protein>
    <submittedName>
        <fullName evidence="3">Membrane protein</fullName>
    </submittedName>
</protein>
<accession>A0ABQ5VEL6</accession>
<feature type="transmembrane region" description="Helical" evidence="1">
    <location>
        <begin position="295"/>
        <end position="312"/>
    </location>
</feature>
<feature type="transmembrane region" description="Helical" evidence="1">
    <location>
        <begin position="140"/>
        <end position="160"/>
    </location>
</feature>
<feature type="signal peptide" evidence="2">
    <location>
        <begin position="1"/>
        <end position="18"/>
    </location>
</feature>
<evidence type="ECO:0000313" key="3">
    <source>
        <dbReference type="EMBL" id="GLQ24996.1"/>
    </source>
</evidence>
<proteinExistence type="predicted"/>
<feature type="transmembrane region" description="Helical" evidence="1">
    <location>
        <begin position="258"/>
        <end position="283"/>
    </location>
</feature>
<feature type="transmembrane region" description="Helical" evidence="1">
    <location>
        <begin position="195"/>
        <end position="213"/>
    </location>
</feature>
<dbReference type="EMBL" id="BSNK01000002">
    <property type="protein sequence ID" value="GLQ24996.1"/>
    <property type="molecule type" value="Genomic_DNA"/>
</dbReference>
<feature type="transmembrane region" description="Helical" evidence="1">
    <location>
        <begin position="167"/>
        <end position="189"/>
    </location>
</feature>
<keyword evidence="1" id="KW-0812">Transmembrane</keyword>
<evidence type="ECO:0000313" key="4">
    <source>
        <dbReference type="Proteomes" id="UP001161391"/>
    </source>
</evidence>
<feature type="chain" id="PRO_5045082544" evidence="2">
    <location>
        <begin position="19"/>
        <end position="320"/>
    </location>
</feature>
<comment type="caution">
    <text evidence="3">The sequence shown here is derived from an EMBL/GenBank/DDBJ whole genome shotgun (WGS) entry which is preliminary data.</text>
</comment>
<organism evidence="3 4">
    <name type="scientific">Algimonas ampicilliniresistens</name>
    <dbReference type="NCBI Taxonomy" id="1298735"/>
    <lineage>
        <taxon>Bacteria</taxon>
        <taxon>Pseudomonadati</taxon>
        <taxon>Pseudomonadota</taxon>
        <taxon>Alphaproteobacteria</taxon>
        <taxon>Maricaulales</taxon>
        <taxon>Robiginitomaculaceae</taxon>
        <taxon>Algimonas</taxon>
    </lineage>
</organism>
<keyword evidence="1" id="KW-0472">Membrane</keyword>
<reference evidence="3" key="1">
    <citation type="journal article" date="2014" name="Int. J. Syst. Evol. Microbiol.">
        <title>Complete genome of a new Firmicutes species belonging to the dominant human colonic microbiota ('Ruminococcus bicirculans') reveals two chromosomes and a selective capacity to utilize plant glucans.</title>
        <authorList>
            <consortium name="NISC Comparative Sequencing Program"/>
            <person name="Wegmann U."/>
            <person name="Louis P."/>
            <person name="Goesmann A."/>
            <person name="Henrissat B."/>
            <person name="Duncan S.H."/>
            <person name="Flint H.J."/>
        </authorList>
    </citation>
    <scope>NUCLEOTIDE SEQUENCE</scope>
    <source>
        <strain evidence="3">NBRC 108219</strain>
    </source>
</reference>
<dbReference type="RefSeq" id="WP_284392041.1">
    <property type="nucleotide sequence ID" value="NZ_BSNK01000002.1"/>
</dbReference>
<dbReference type="Proteomes" id="UP001161391">
    <property type="component" value="Unassembled WGS sequence"/>
</dbReference>
<dbReference type="Pfam" id="PF13795">
    <property type="entry name" value="HupE_UreJ_2"/>
    <property type="match status" value="1"/>
</dbReference>
<gene>
    <name evidence="3" type="ORF">GCM10007853_28700</name>
</gene>
<keyword evidence="4" id="KW-1185">Reference proteome</keyword>
<reference evidence="3" key="2">
    <citation type="submission" date="2023-01" db="EMBL/GenBank/DDBJ databases">
        <title>Draft genome sequence of Algimonas ampicilliniresistens strain NBRC 108219.</title>
        <authorList>
            <person name="Sun Q."/>
            <person name="Mori K."/>
        </authorList>
    </citation>
    <scope>NUCLEOTIDE SEQUENCE</scope>
    <source>
        <strain evidence="3">NBRC 108219</strain>
    </source>
</reference>
<keyword evidence="1" id="KW-1133">Transmembrane helix</keyword>
<name>A0ABQ5VEL6_9PROT</name>
<feature type="transmembrane region" description="Helical" evidence="1">
    <location>
        <begin position="225"/>
        <end position="246"/>
    </location>
</feature>
<dbReference type="InterPro" id="IPR032809">
    <property type="entry name" value="Put_HupE_UreJ"/>
</dbReference>
<evidence type="ECO:0000256" key="1">
    <source>
        <dbReference type="SAM" id="Phobius"/>
    </source>
</evidence>
<keyword evidence="2" id="KW-0732">Signal</keyword>
<evidence type="ECO:0000256" key="2">
    <source>
        <dbReference type="SAM" id="SignalP"/>
    </source>
</evidence>